<proteinExistence type="inferred from homology"/>
<dbReference type="InterPro" id="IPR034718">
    <property type="entry name" value="RlpA"/>
</dbReference>
<evidence type="ECO:0000256" key="5">
    <source>
        <dbReference type="SAM" id="MobiDB-lite"/>
    </source>
</evidence>
<accession>A0ABU1IAR6</accession>
<gene>
    <name evidence="3" type="primary">rlpA</name>
    <name evidence="8" type="ORF">QE399_001990</name>
</gene>
<feature type="chain" id="PRO_5045803251" description="Endolytic peptidoglycan transglycosylase RlpA" evidence="6">
    <location>
        <begin position="34"/>
        <end position="250"/>
    </location>
</feature>
<dbReference type="NCBIfam" id="TIGR00413">
    <property type="entry name" value="rlpA"/>
    <property type="match status" value="1"/>
</dbReference>
<keyword evidence="3" id="KW-1003">Cell membrane</keyword>
<comment type="caution">
    <text evidence="8">The sequence shown here is derived from an EMBL/GenBank/DDBJ whole genome shotgun (WGS) entry which is preliminary data.</text>
</comment>
<evidence type="ECO:0000313" key="8">
    <source>
        <dbReference type="EMBL" id="MDR6214301.1"/>
    </source>
</evidence>
<sequence length="250" mass="25588">MAEGMARCGRRWRGALGLGAALALAACAPLPVATPDGSAAGAVAPCVAESGSADACPPAAVRTPPAPAQGSVRGRRAAPAIVAPPPPAPDVPAAEAPSEPARESDQQGLASWYGPGLHGRRTASGERFDRYELTAAHRTLPFGSRVCVRSAVTGKTVVVRINDRGPFSGGRVIDLSQAAAQELGMTGLGIKPVQLWLLGEDEDTCPDGVLENPVMAKEADAAEDAAARAEAAAARKPAVRKALRSRNARR</sequence>
<keyword evidence="3" id="KW-0472">Membrane</keyword>
<keyword evidence="3 8" id="KW-0449">Lipoprotein</keyword>
<dbReference type="PROSITE" id="PS51257">
    <property type="entry name" value="PROKAR_LIPOPROTEIN"/>
    <property type="match status" value="1"/>
</dbReference>
<dbReference type="Gene3D" id="2.40.40.10">
    <property type="entry name" value="RlpA-like domain"/>
    <property type="match status" value="1"/>
</dbReference>
<dbReference type="CDD" id="cd22268">
    <property type="entry name" value="DPBB_RlpA-like"/>
    <property type="match status" value="1"/>
</dbReference>
<organism evidence="8 9">
    <name type="scientific">Paracidovorax wautersii</name>
    <dbReference type="NCBI Taxonomy" id="1177982"/>
    <lineage>
        <taxon>Bacteria</taxon>
        <taxon>Pseudomonadati</taxon>
        <taxon>Pseudomonadota</taxon>
        <taxon>Betaproteobacteria</taxon>
        <taxon>Burkholderiales</taxon>
        <taxon>Comamonadaceae</taxon>
        <taxon>Paracidovorax</taxon>
    </lineage>
</organism>
<feature type="domain" description="RlpA-like protein double-psi beta-barrel" evidence="7">
    <location>
        <begin position="106"/>
        <end position="194"/>
    </location>
</feature>
<dbReference type="EC" id="4.2.2.-" evidence="3"/>
<comment type="subcellular location">
    <subcellularLocation>
        <location evidence="3">Cell membrane</location>
        <topology evidence="3">Lipid-anchor</topology>
    </subcellularLocation>
</comment>
<dbReference type="InterPro" id="IPR012997">
    <property type="entry name" value="RplA"/>
</dbReference>
<dbReference type="HAMAP" id="MF_02071">
    <property type="entry name" value="RlpA"/>
    <property type="match status" value="1"/>
</dbReference>
<name>A0ABU1IAR6_9BURK</name>
<reference evidence="8 9" key="1">
    <citation type="submission" date="2023-08" db="EMBL/GenBank/DDBJ databases">
        <title>Functional and genomic diversity of the sorghum phyllosphere microbiome.</title>
        <authorList>
            <person name="Shade A."/>
        </authorList>
    </citation>
    <scope>NUCLEOTIDE SEQUENCE [LARGE SCALE GENOMIC DNA]</scope>
    <source>
        <strain evidence="8 9">SORGH_AS_0335</strain>
    </source>
</reference>
<keyword evidence="3" id="KW-0564">Palmitate</keyword>
<dbReference type="InterPro" id="IPR009009">
    <property type="entry name" value="RlpA-like_DPBB"/>
</dbReference>
<evidence type="ECO:0000256" key="6">
    <source>
        <dbReference type="SAM" id="SignalP"/>
    </source>
</evidence>
<dbReference type="RefSeq" id="WP_309828398.1">
    <property type="nucleotide sequence ID" value="NZ_JAVIZX010000001.1"/>
</dbReference>
<dbReference type="Pfam" id="PF03330">
    <property type="entry name" value="DPBB_1"/>
    <property type="match status" value="1"/>
</dbReference>
<keyword evidence="6" id="KW-0732">Signal</keyword>
<dbReference type="SUPFAM" id="SSF50685">
    <property type="entry name" value="Barwin-like endoglucanases"/>
    <property type="match status" value="1"/>
</dbReference>
<feature type="region of interest" description="Disordered" evidence="5">
    <location>
        <begin position="61"/>
        <end position="118"/>
    </location>
</feature>
<dbReference type="EMBL" id="JAVIZX010000001">
    <property type="protein sequence ID" value="MDR6214301.1"/>
    <property type="molecule type" value="Genomic_DNA"/>
</dbReference>
<feature type="signal peptide" evidence="6">
    <location>
        <begin position="1"/>
        <end position="33"/>
    </location>
</feature>
<evidence type="ECO:0000256" key="3">
    <source>
        <dbReference type="HAMAP-Rule" id="MF_02071"/>
    </source>
</evidence>
<keyword evidence="2 3" id="KW-0961">Cell wall biogenesis/degradation</keyword>
<evidence type="ECO:0000259" key="7">
    <source>
        <dbReference type="Pfam" id="PF03330"/>
    </source>
</evidence>
<evidence type="ECO:0000256" key="2">
    <source>
        <dbReference type="ARBA" id="ARBA00023316"/>
    </source>
</evidence>
<evidence type="ECO:0000313" key="9">
    <source>
        <dbReference type="Proteomes" id="UP001267710"/>
    </source>
</evidence>
<protein>
    <recommendedName>
        <fullName evidence="3">Endolytic peptidoglycan transglycosylase RlpA</fullName>
        <ecNumber evidence="3">4.2.2.-</ecNumber>
    </recommendedName>
</protein>
<dbReference type="InterPro" id="IPR036908">
    <property type="entry name" value="RlpA-like_sf"/>
</dbReference>
<comment type="similarity">
    <text evidence="3 4">Belongs to the RlpA family.</text>
</comment>
<keyword evidence="1 3" id="KW-0456">Lyase</keyword>
<comment type="function">
    <text evidence="3">Lytic transglycosylase with a strong preference for naked glycan strands that lack stem peptides.</text>
</comment>
<dbReference type="PANTHER" id="PTHR34183:SF8">
    <property type="entry name" value="ENDOLYTIC PEPTIDOGLYCAN TRANSGLYCOSYLASE RLPA-RELATED"/>
    <property type="match status" value="1"/>
</dbReference>
<keyword evidence="9" id="KW-1185">Reference proteome</keyword>
<evidence type="ECO:0000256" key="4">
    <source>
        <dbReference type="RuleBase" id="RU003495"/>
    </source>
</evidence>
<dbReference type="PANTHER" id="PTHR34183">
    <property type="entry name" value="ENDOLYTIC PEPTIDOGLYCAN TRANSGLYCOSYLASE RLPA"/>
    <property type="match status" value="1"/>
</dbReference>
<evidence type="ECO:0000256" key="1">
    <source>
        <dbReference type="ARBA" id="ARBA00023239"/>
    </source>
</evidence>
<dbReference type="Proteomes" id="UP001267710">
    <property type="component" value="Unassembled WGS sequence"/>
</dbReference>